<evidence type="ECO:0000313" key="3">
    <source>
        <dbReference type="Proteomes" id="UP000014977"/>
    </source>
</evidence>
<dbReference type="Proteomes" id="UP000014977">
    <property type="component" value="Unassembled WGS sequence"/>
</dbReference>
<dbReference type="GO" id="GO:0005829">
    <property type="term" value="C:cytosol"/>
    <property type="evidence" value="ECO:0007669"/>
    <property type="project" value="TreeGrafter"/>
</dbReference>
<keyword evidence="3" id="KW-1185">Reference proteome</keyword>
<dbReference type="PANTHER" id="PTHR30283:SF4">
    <property type="entry name" value="PEROXIDE STRESS RESISTANCE PROTEIN YAAA"/>
    <property type="match status" value="1"/>
</dbReference>
<protein>
    <recommendedName>
        <fullName evidence="1">UPF0246 protein dsmv_1961</fullName>
    </recommendedName>
</protein>
<dbReference type="OrthoDB" id="9777133at2"/>
<comment type="caution">
    <text evidence="2">The sequence shown here is derived from an EMBL/GenBank/DDBJ whole genome shotgun (WGS) entry which is preliminary data.</text>
</comment>
<dbReference type="NCBIfam" id="NF002541">
    <property type="entry name" value="PRK02101.1-1"/>
    <property type="match status" value="1"/>
</dbReference>
<comment type="similarity">
    <text evidence="1">Belongs to the UPF0246 family.</text>
</comment>
<dbReference type="EMBL" id="ATHJ01000074">
    <property type="protein sequence ID" value="EPR41528.1"/>
    <property type="molecule type" value="Genomic_DNA"/>
</dbReference>
<proteinExistence type="inferred from homology"/>
<dbReference type="NCBIfam" id="NF002542">
    <property type="entry name" value="PRK02101.1-3"/>
    <property type="match status" value="1"/>
</dbReference>
<sequence>MLMILSPAKTLDFETPPAAAGHSLPAFLDQSEILIKILRGYTPEGLAQLMGISPGLAELNHRRFACWSRPFSTENAKPAVLAFKGDVYEGLQADDFSDTAFQFAQNHLRILSGLYGLLRPLDLIQAYRLEMGTRVPTKRGKDLYRFWGNRITDALNEAVDDHDEKILVNLASNEYFKAVVQKGLSAGIVTPVFMDFKGGKYKVISFYAKKARGMMARFAIRNRIDKSTDLKTFRVAGYGFDPGLSSEDRWVFSRKSI</sequence>
<reference evidence="2 3" key="1">
    <citation type="journal article" date="2013" name="Genome Announc.">
        <title>Draft genome sequences for three mercury-methylating, sulfate-reducing bacteria.</title>
        <authorList>
            <person name="Brown S.D."/>
            <person name="Hurt R.A.Jr."/>
            <person name="Gilmour C.C."/>
            <person name="Elias D.A."/>
        </authorList>
    </citation>
    <scope>NUCLEOTIDE SEQUENCE [LARGE SCALE GENOMIC DNA]</scope>
    <source>
        <strain evidence="2 3">DSM 2059</strain>
    </source>
</reference>
<dbReference type="RefSeq" id="WP_020876392.1">
    <property type="nucleotide sequence ID" value="NZ_ATHJ01000074.1"/>
</dbReference>
<dbReference type="Pfam" id="PF03883">
    <property type="entry name" value="H2O2_YaaD"/>
    <property type="match status" value="1"/>
</dbReference>
<dbReference type="PATRIC" id="fig|1121405.3.peg.1477"/>
<dbReference type="STRING" id="897.B2D07_09165"/>
<gene>
    <name evidence="2" type="ORF">dsmv_1961</name>
</gene>
<dbReference type="AlphaFoldDB" id="S7VAI9"/>
<evidence type="ECO:0000313" key="2">
    <source>
        <dbReference type="EMBL" id="EPR41528.1"/>
    </source>
</evidence>
<evidence type="ECO:0000256" key="1">
    <source>
        <dbReference type="HAMAP-Rule" id="MF_00652"/>
    </source>
</evidence>
<dbReference type="PANTHER" id="PTHR30283">
    <property type="entry name" value="PEROXIDE STRESS RESPONSE PROTEIN YAAA"/>
    <property type="match status" value="1"/>
</dbReference>
<dbReference type="HAMAP" id="MF_00652">
    <property type="entry name" value="UPF0246"/>
    <property type="match status" value="1"/>
</dbReference>
<dbReference type="GO" id="GO:0033194">
    <property type="term" value="P:response to hydroperoxide"/>
    <property type="evidence" value="ECO:0007669"/>
    <property type="project" value="TreeGrafter"/>
</dbReference>
<accession>S7VAI9</accession>
<name>S7VAI9_DESML</name>
<dbReference type="InterPro" id="IPR005583">
    <property type="entry name" value="YaaA"/>
</dbReference>
<organism evidence="2 3">
    <name type="scientific">Desulfococcus multivorans DSM 2059</name>
    <dbReference type="NCBI Taxonomy" id="1121405"/>
    <lineage>
        <taxon>Bacteria</taxon>
        <taxon>Pseudomonadati</taxon>
        <taxon>Thermodesulfobacteriota</taxon>
        <taxon>Desulfobacteria</taxon>
        <taxon>Desulfobacterales</taxon>
        <taxon>Desulfococcaceae</taxon>
        <taxon>Desulfococcus</taxon>
    </lineage>
</organism>
<dbReference type="eggNOG" id="COG3022">
    <property type="taxonomic scope" value="Bacteria"/>
</dbReference>